<name>A0ACC3AD38_9EURO</name>
<gene>
    <name evidence="1" type="ORF">H2198_002862</name>
</gene>
<keyword evidence="2" id="KW-1185">Reference proteome</keyword>
<sequence length="271" mass="28678">MSTGEIILITGANTGLGLEIVKALCQSAQRYHILVGCRDISKGQAAIKSVEAAYPSTSSTLSPIQVDLAIDNSIETAINTISAQHKQLDALINNAGAQYDTKISTGEMTIRECFNASWDINVSGTEVLTTLAVPLLLKSSNPRLIFITSGTSTLAETESTATDVLKRLNTSPPAGWPKPPGIPIKAYRSAKCGLNMLMREWTKALANDGVKVWAVSPGFLATGLGGAGPDVLKKMGAVDPAIGGQFVVDVVEGKRDQDVGKAVRKDMIQPW</sequence>
<protein>
    <submittedName>
        <fullName evidence="1">Uncharacterized protein</fullName>
    </submittedName>
</protein>
<proteinExistence type="predicted"/>
<accession>A0ACC3AD38</accession>
<comment type="caution">
    <text evidence="1">The sequence shown here is derived from an EMBL/GenBank/DDBJ whole genome shotgun (WGS) entry which is preliminary data.</text>
</comment>
<evidence type="ECO:0000313" key="2">
    <source>
        <dbReference type="Proteomes" id="UP001172386"/>
    </source>
</evidence>
<evidence type="ECO:0000313" key="1">
    <source>
        <dbReference type="EMBL" id="KAJ9659972.1"/>
    </source>
</evidence>
<reference evidence="1" key="1">
    <citation type="submission" date="2022-10" db="EMBL/GenBank/DDBJ databases">
        <title>Culturing micro-colonial fungi from biological soil crusts in the Mojave desert and describing Neophaeococcomyces mojavensis, and introducing the new genera and species Taxawa tesnikishii.</title>
        <authorList>
            <person name="Kurbessoian T."/>
            <person name="Stajich J.E."/>
        </authorList>
    </citation>
    <scope>NUCLEOTIDE SEQUENCE</scope>
    <source>
        <strain evidence="1">JES_112</strain>
    </source>
</reference>
<dbReference type="Proteomes" id="UP001172386">
    <property type="component" value="Unassembled WGS sequence"/>
</dbReference>
<organism evidence="1 2">
    <name type="scientific">Neophaeococcomyces mojaviensis</name>
    <dbReference type="NCBI Taxonomy" id="3383035"/>
    <lineage>
        <taxon>Eukaryota</taxon>
        <taxon>Fungi</taxon>
        <taxon>Dikarya</taxon>
        <taxon>Ascomycota</taxon>
        <taxon>Pezizomycotina</taxon>
        <taxon>Eurotiomycetes</taxon>
        <taxon>Chaetothyriomycetidae</taxon>
        <taxon>Chaetothyriales</taxon>
        <taxon>Chaetothyriales incertae sedis</taxon>
        <taxon>Neophaeococcomyces</taxon>
    </lineage>
</organism>
<dbReference type="EMBL" id="JAPDRQ010000035">
    <property type="protein sequence ID" value="KAJ9659972.1"/>
    <property type="molecule type" value="Genomic_DNA"/>
</dbReference>